<dbReference type="InParanoid" id="K4A184"/>
<dbReference type="HOGENOM" id="CLU_1135154_0_0_1"/>
<name>K4A184_SETIT</name>
<dbReference type="eggNOG" id="ENOG502STEV">
    <property type="taxonomic scope" value="Eukaryota"/>
</dbReference>
<dbReference type="Proteomes" id="UP000004995">
    <property type="component" value="Unassembled WGS sequence"/>
</dbReference>
<sequence>MVGQRSGQDKQRVTHQASIHVEEGLKQPEVPMQAAKFASKGGIIMCGHIPILTRWKDYKADDEKQLKIYIGKLVEQFNIDTTSQLVIEACTDMLKSQERQGRYQLKKKYFEDLAANEVPTKTPVTTINDDYQPHRERFTINIDNHEAIRYPQHTESRSYVAQAHAVTTVEAVAAVVQSRIFREVAGIHPPIKKRTRVGTILQVEEIQADIESEKQGGAQLRQKIAEQEIARSFEKQHKVVTLSDF</sequence>
<dbReference type="EMBL" id="AGNK02000741">
    <property type="status" value="NOT_ANNOTATED_CDS"/>
    <property type="molecule type" value="Genomic_DNA"/>
</dbReference>
<feature type="region of interest" description="Disordered" evidence="1">
    <location>
        <begin position="1"/>
        <end position="22"/>
    </location>
</feature>
<evidence type="ECO:0000313" key="2">
    <source>
        <dbReference type="EnsemblPlants" id="KQL22929"/>
    </source>
</evidence>
<evidence type="ECO:0000256" key="1">
    <source>
        <dbReference type="SAM" id="MobiDB-lite"/>
    </source>
</evidence>
<dbReference type="PANTHER" id="PTHR33063:SF15">
    <property type="entry name" value="TRANSPOSASE, PTTA_EN_SPM, PLANT"/>
    <property type="match status" value="1"/>
</dbReference>
<dbReference type="Gramene" id="KQL22929">
    <property type="protein sequence ID" value="KQL22929"/>
    <property type="gene ID" value="SETIT_032626mg"/>
</dbReference>
<dbReference type="AlphaFoldDB" id="K4A184"/>
<dbReference type="EnsemblPlants" id="KQL22929">
    <property type="protein sequence ID" value="KQL22929"/>
    <property type="gene ID" value="SETIT_032626mg"/>
</dbReference>
<evidence type="ECO:0000313" key="3">
    <source>
        <dbReference type="Proteomes" id="UP000004995"/>
    </source>
</evidence>
<dbReference type="OMA" id="HEAIRYP"/>
<dbReference type="PANTHER" id="PTHR33063">
    <property type="entry name" value="OS02G0583500 PROTEIN"/>
    <property type="match status" value="1"/>
</dbReference>
<proteinExistence type="predicted"/>
<organism evidence="2 3">
    <name type="scientific">Setaria italica</name>
    <name type="common">Foxtail millet</name>
    <name type="synonym">Panicum italicum</name>
    <dbReference type="NCBI Taxonomy" id="4555"/>
    <lineage>
        <taxon>Eukaryota</taxon>
        <taxon>Viridiplantae</taxon>
        <taxon>Streptophyta</taxon>
        <taxon>Embryophyta</taxon>
        <taxon>Tracheophyta</taxon>
        <taxon>Spermatophyta</taxon>
        <taxon>Magnoliopsida</taxon>
        <taxon>Liliopsida</taxon>
        <taxon>Poales</taxon>
        <taxon>Poaceae</taxon>
        <taxon>PACMAD clade</taxon>
        <taxon>Panicoideae</taxon>
        <taxon>Panicodae</taxon>
        <taxon>Paniceae</taxon>
        <taxon>Cenchrinae</taxon>
        <taxon>Setaria</taxon>
    </lineage>
</organism>
<reference evidence="2" key="2">
    <citation type="submission" date="2018-08" db="UniProtKB">
        <authorList>
            <consortium name="EnsemblPlants"/>
        </authorList>
    </citation>
    <scope>IDENTIFICATION</scope>
    <source>
        <strain evidence="2">Yugu1</strain>
    </source>
</reference>
<accession>K4A184</accession>
<keyword evidence="3" id="KW-1185">Reference proteome</keyword>
<reference evidence="3" key="1">
    <citation type="journal article" date="2012" name="Nat. Biotechnol.">
        <title>Reference genome sequence of the model plant Setaria.</title>
        <authorList>
            <person name="Bennetzen J.L."/>
            <person name="Schmutz J."/>
            <person name="Wang H."/>
            <person name="Percifield R."/>
            <person name="Hawkins J."/>
            <person name="Pontaroli A.C."/>
            <person name="Estep M."/>
            <person name="Feng L."/>
            <person name="Vaughn J.N."/>
            <person name="Grimwood J."/>
            <person name="Jenkins J."/>
            <person name="Barry K."/>
            <person name="Lindquist E."/>
            <person name="Hellsten U."/>
            <person name="Deshpande S."/>
            <person name="Wang X."/>
            <person name="Wu X."/>
            <person name="Mitros T."/>
            <person name="Triplett J."/>
            <person name="Yang X."/>
            <person name="Ye C.Y."/>
            <person name="Mauro-Herrera M."/>
            <person name="Wang L."/>
            <person name="Li P."/>
            <person name="Sharma M."/>
            <person name="Sharma R."/>
            <person name="Ronald P.C."/>
            <person name="Panaud O."/>
            <person name="Kellogg E.A."/>
            <person name="Brutnell T.P."/>
            <person name="Doust A.N."/>
            <person name="Tuskan G.A."/>
            <person name="Rokhsar D."/>
            <person name="Devos K.M."/>
        </authorList>
    </citation>
    <scope>NUCLEOTIDE SEQUENCE [LARGE SCALE GENOMIC DNA]</scope>
    <source>
        <strain evidence="3">cv. Yugu1</strain>
    </source>
</reference>
<protein>
    <submittedName>
        <fullName evidence="2">Uncharacterized protein</fullName>
    </submittedName>
</protein>